<dbReference type="Proteomes" id="UP000006859">
    <property type="component" value="Chromosome"/>
</dbReference>
<dbReference type="eggNOG" id="ENOG5030M6J">
    <property type="taxonomic scope" value="Bacteria"/>
</dbReference>
<gene>
    <name evidence="1" type="ordered locus">Dda3937_04195</name>
</gene>
<dbReference type="STRING" id="198628.Dda3937_04195"/>
<accession>E0SAS6</accession>
<reference evidence="1 2" key="1">
    <citation type="journal article" date="2011" name="J. Bacteriol.">
        <title>Genome sequence of the plant-pathogenic bacterium Dickeya dadantii 3937.</title>
        <authorList>
            <person name="Glasner J.D."/>
            <person name="Yang C.H."/>
            <person name="Reverchon S."/>
            <person name="Hugouvieux-Cotte-Pattat N."/>
            <person name="Condemine G."/>
            <person name="Bohin J.P."/>
            <person name="Van Gijsegem F."/>
            <person name="Yang S."/>
            <person name="Franza T."/>
            <person name="Expert D."/>
            <person name="Plunkett G. III"/>
            <person name="San Francisco M.J."/>
            <person name="Charkowski A.O."/>
            <person name="Py B."/>
            <person name="Bell K."/>
            <person name="Rauscher L."/>
            <person name="Rodriguez-Palenzuela P."/>
            <person name="Toussaint A."/>
            <person name="Holeva M.C."/>
            <person name="He S.Y."/>
            <person name="Douet V."/>
            <person name="Boccara M."/>
            <person name="Blanco C."/>
            <person name="Toth I."/>
            <person name="Anderson B.D."/>
            <person name="Biehl B.S."/>
            <person name="Mau B."/>
            <person name="Flynn S.M."/>
            <person name="Barras F."/>
            <person name="Lindeberg M."/>
            <person name="Birch P.R."/>
            <person name="Tsuyumu S."/>
            <person name="Shi X."/>
            <person name="Hibbing M."/>
            <person name="Yap M.N."/>
            <person name="Carpentier M."/>
            <person name="Dassa E."/>
            <person name="Umehara M."/>
            <person name="Kim J.F."/>
            <person name="Rusch M."/>
            <person name="Soni P."/>
            <person name="Mayhew G.F."/>
            <person name="Fouts D.E."/>
            <person name="Gill S.R."/>
            <person name="Blattner F.R."/>
            <person name="Keen N.T."/>
            <person name="Perna N.T."/>
        </authorList>
    </citation>
    <scope>NUCLEOTIDE SEQUENCE [LARGE SCALE GENOMIC DNA]</scope>
    <source>
        <strain evidence="1 2">3937</strain>
    </source>
</reference>
<dbReference type="KEGG" id="ddd:Dda3937_04195"/>
<evidence type="ECO:0000313" key="1">
    <source>
        <dbReference type="EMBL" id="ADM98307.1"/>
    </source>
</evidence>
<dbReference type="AlphaFoldDB" id="E0SAS6"/>
<organism evidence="1 2">
    <name type="scientific">Dickeya dadantii (strain 3937)</name>
    <name type="common">Erwinia chrysanthemi (strain 3937)</name>
    <dbReference type="NCBI Taxonomy" id="198628"/>
    <lineage>
        <taxon>Bacteria</taxon>
        <taxon>Pseudomonadati</taxon>
        <taxon>Pseudomonadota</taxon>
        <taxon>Gammaproteobacteria</taxon>
        <taxon>Enterobacterales</taxon>
        <taxon>Pectobacteriaceae</taxon>
        <taxon>Dickeya</taxon>
    </lineage>
</organism>
<dbReference type="HOGENOM" id="CLU_574574_0_0_6"/>
<keyword evidence="2" id="KW-1185">Reference proteome</keyword>
<proteinExistence type="predicted"/>
<evidence type="ECO:0000313" key="2">
    <source>
        <dbReference type="Proteomes" id="UP000006859"/>
    </source>
</evidence>
<dbReference type="EMBL" id="CP002038">
    <property type="protein sequence ID" value="ADM98307.1"/>
    <property type="molecule type" value="Genomic_DNA"/>
</dbReference>
<protein>
    <submittedName>
        <fullName evidence="1">Uncharacterized protein</fullName>
    </submittedName>
</protein>
<sequence>MCRLMEMNMVDRLTPYKLAPLADEAVVSNYVKNISNYVMTNNPNAEGYNALNKSGILLQTHETKRFGHNAISAGKAIGTILIISNQLMSGLATMKAWAKTLSDAATSDVVRFQNVEWLIHLHLNSPLMNDWAITTGAANLIKELEAQGKGTVKIRFAIDCSAWLMNREHRKLDDAVAPADADLSKVKGKLSLRESRLKTIPYGLLRAFGLHKAMLLNNRPQNAADEARDLYLIVDVEPGEALVPYLDTPDKEISSNRAKCFLATWNMLNSGRKVVYNRLQWLPHYAGSMASEWYNMKYPDGAPMDSVNGKDIRIIKSNETKLKVELAVKTCMDKLTAFLNTAGVASPYPSEPLLGFSIKDYASPQVITAMPGTTAKSKVGAEREFILGGKAVAYVEVCDVMGLGAGEGQSLKAHVGGNNADYTATRIWTSSWGALKDIVASKLRLERVESGGTVSYEAKAKITVQDLKDMGGVYVGTDPGTTVIVDF</sequence>
<name>E0SAS6_DICD3</name>